<dbReference type="Proteomes" id="UP000433483">
    <property type="component" value="Unassembled WGS sequence"/>
</dbReference>
<dbReference type="Proteomes" id="UP000476176">
    <property type="component" value="Unassembled WGS sequence"/>
</dbReference>
<keyword evidence="1" id="KW-1133">Transmembrane helix</keyword>
<dbReference type="EMBL" id="QXGA01000847">
    <property type="protein sequence ID" value="KAE9138632.1"/>
    <property type="molecule type" value="Genomic_DNA"/>
</dbReference>
<dbReference type="EMBL" id="QXGC01002012">
    <property type="protein sequence ID" value="KAE9192185.1"/>
    <property type="molecule type" value="Genomic_DNA"/>
</dbReference>
<reference evidence="11 12" key="1">
    <citation type="submission" date="2018-08" db="EMBL/GenBank/DDBJ databases">
        <title>Genomic investigation of the strawberry pathogen Phytophthora fragariae indicates pathogenicity is determined by transcriptional variation in three key races.</title>
        <authorList>
            <person name="Adams T.M."/>
            <person name="Armitage A.D."/>
            <person name="Sobczyk M.K."/>
            <person name="Bates H.J."/>
            <person name="Dunwell J.M."/>
            <person name="Nellist C.F."/>
            <person name="Harrison R.J."/>
        </authorList>
    </citation>
    <scope>NUCLEOTIDE SEQUENCE [LARGE SCALE GENOMIC DNA]</scope>
    <source>
        <strain evidence="10 13">A4</strain>
        <strain evidence="9 14">BC-1</strain>
        <strain evidence="7 18">BC-23</strain>
        <strain evidence="8 12">NOV-27</strain>
        <strain evidence="6 15">NOV-5</strain>
        <strain evidence="5 16">NOV-71</strain>
        <strain evidence="2 11">NOV-9</strain>
        <strain evidence="4 19">ONT-3</strain>
        <strain evidence="3 17">SCRP245</strain>
    </source>
</reference>
<dbReference type="EMBL" id="QXFZ01000498">
    <property type="protein sequence ID" value="KAE9114098.1"/>
    <property type="molecule type" value="Genomic_DNA"/>
</dbReference>
<dbReference type="EMBL" id="QXFX01001701">
    <property type="protein sequence ID" value="KAE9086086.1"/>
    <property type="molecule type" value="Genomic_DNA"/>
</dbReference>
<dbReference type="Proteomes" id="UP000440732">
    <property type="component" value="Unassembled WGS sequence"/>
</dbReference>
<accession>A0A6A3SC63</accession>
<evidence type="ECO:0000313" key="9">
    <source>
        <dbReference type="EMBL" id="KAE9202071.1"/>
    </source>
</evidence>
<evidence type="ECO:0000313" key="15">
    <source>
        <dbReference type="Proteomes" id="UP000440732"/>
    </source>
</evidence>
<evidence type="ECO:0000313" key="12">
    <source>
        <dbReference type="Proteomes" id="UP000433483"/>
    </source>
</evidence>
<evidence type="ECO:0000313" key="4">
    <source>
        <dbReference type="EMBL" id="KAE9086086.1"/>
    </source>
</evidence>
<evidence type="ECO:0000313" key="13">
    <source>
        <dbReference type="Proteomes" id="UP000437068"/>
    </source>
</evidence>
<dbReference type="EMBL" id="QXGB01000973">
    <property type="protein sequence ID" value="KAE9199864.1"/>
    <property type="molecule type" value="Genomic_DNA"/>
</dbReference>
<protein>
    <submittedName>
        <fullName evidence="5">Uncharacterized protein</fullName>
    </submittedName>
</protein>
<dbReference type="EMBL" id="QXFW01001841">
    <property type="protein sequence ID" value="KAE8985151.1"/>
    <property type="molecule type" value="Genomic_DNA"/>
</dbReference>
<evidence type="ECO:0000313" key="11">
    <source>
        <dbReference type="Proteomes" id="UP000429523"/>
    </source>
</evidence>
<evidence type="ECO:0000313" key="7">
    <source>
        <dbReference type="EMBL" id="KAE9192185.1"/>
    </source>
</evidence>
<dbReference type="AlphaFoldDB" id="A0A6A3SC63"/>
<dbReference type="Proteomes" id="UP000429523">
    <property type="component" value="Unassembled WGS sequence"/>
</dbReference>
<keyword evidence="12" id="KW-1185">Reference proteome</keyword>
<keyword evidence="1" id="KW-0472">Membrane</keyword>
<evidence type="ECO:0000313" key="14">
    <source>
        <dbReference type="Proteomes" id="UP000440367"/>
    </source>
</evidence>
<dbReference type="OrthoDB" id="138804at2759"/>
<dbReference type="Proteomes" id="UP000460718">
    <property type="component" value="Unassembled WGS sequence"/>
</dbReference>
<dbReference type="Proteomes" id="UP000440367">
    <property type="component" value="Unassembled WGS sequence"/>
</dbReference>
<evidence type="ECO:0000313" key="2">
    <source>
        <dbReference type="EMBL" id="KAE8928822.1"/>
    </source>
</evidence>
<evidence type="ECO:0000313" key="18">
    <source>
        <dbReference type="Proteomes" id="UP000476176"/>
    </source>
</evidence>
<dbReference type="Proteomes" id="UP000437068">
    <property type="component" value="Unassembled WGS sequence"/>
</dbReference>
<feature type="transmembrane region" description="Helical" evidence="1">
    <location>
        <begin position="12"/>
        <end position="30"/>
    </location>
</feature>
<dbReference type="EMBL" id="QXGF01001620">
    <property type="protein sequence ID" value="KAE8928822.1"/>
    <property type="molecule type" value="Genomic_DNA"/>
</dbReference>
<evidence type="ECO:0000313" key="3">
    <source>
        <dbReference type="EMBL" id="KAE8985151.1"/>
    </source>
</evidence>
<evidence type="ECO:0000313" key="8">
    <source>
        <dbReference type="EMBL" id="KAE9199864.1"/>
    </source>
</evidence>
<sequence length="54" mass="6000">MQSLVPQHSIVLFVVRTSIVLLFVLVDGVLQPDTQGLPQPRRLREIAPPHLSTS</sequence>
<keyword evidence="1" id="KW-0812">Transmembrane</keyword>
<dbReference type="EMBL" id="QXGD01001631">
    <property type="protein sequence ID" value="KAE9202071.1"/>
    <property type="molecule type" value="Genomic_DNA"/>
</dbReference>
<evidence type="ECO:0000313" key="19">
    <source>
        <dbReference type="Proteomes" id="UP000488956"/>
    </source>
</evidence>
<evidence type="ECO:0000313" key="16">
    <source>
        <dbReference type="Proteomes" id="UP000441208"/>
    </source>
</evidence>
<gene>
    <name evidence="10" type="ORF">PF001_g14270</name>
    <name evidence="9" type="ORF">PF002_g21346</name>
    <name evidence="7" type="ORF">PF004_g21382</name>
    <name evidence="8" type="ORF">PF005_g15572</name>
    <name evidence="6" type="ORF">PF006_g13908</name>
    <name evidence="5" type="ORF">PF007_g10525</name>
    <name evidence="2" type="ORF">PF009_g21049</name>
    <name evidence="4" type="ORF">PF010_g20222</name>
    <name evidence="3" type="ORF">PF011_g20496</name>
</gene>
<dbReference type="Proteomes" id="UP000441208">
    <property type="component" value="Unassembled WGS sequence"/>
</dbReference>
<organism evidence="5 16">
    <name type="scientific">Phytophthora fragariae</name>
    <dbReference type="NCBI Taxonomy" id="53985"/>
    <lineage>
        <taxon>Eukaryota</taxon>
        <taxon>Sar</taxon>
        <taxon>Stramenopiles</taxon>
        <taxon>Oomycota</taxon>
        <taxon>Peronosporomycetes</taxon>
        <taxon>Peronosporales</taxon>
        <taxon>Peronosporaceae</taxon>
        <taxon>Phytophthora</taxon>
    </lineage>
</organism>
<evidence type="ECO:0000256" key="1">
    <source>
        <dbReference type="SAM" id="Phobius"/>
    </source>
</evidence>
<dbReference type="Proteomes" id="UP000488956">
    <property type="component" value="Unassembled WGS sequence"/>
</dbReference>
<name>A0A6A3SC63_9STRA</name>
<proteinExistence type="predicted"/>
<evidence type="ECO:0000313" key="10">
    <source>
        <dbReference type="EMBL" id="KAE9301834.1"/>
    </source>
</evidence>
<evidence type="ECO:0000313" key="17">
    <source>
        <dbReference type="Proteomes" id="UP000460718"/>
    </source>
</evidence>
<dbReference type="EMBL" id="QXGE01000879">
    <property type="protein sequence ID" value="KAE9301834.1"/>
    <property type="molecule type" value="Genomic_DNA"/>
</dbReference>
<evidence type="ECO:0000313" key="6">
    <source>
        <dbReference type="EMBL" id="KAE9138632.1"/>
    </source>
</evidence>
<comment type="caution">
    <text evidence="5">The sequence shown here is derived from an EMBL/GenBank/DDBJ whole genome shotgun (WGS) entry which is preliminary data.</text>
</comment>
<evidence type="ECO:0000313" key="5">
    <source>
        <dbReference type="EMBL" id="KAE9114098.1"/>
    </source>
</evidence>